<evidence type="ECO:0000256" key="1">
    <source>
        <dbReference type="ARBA" id="ARBA00005854"/>
    </source>
</evidence>
<dbReference type="InterPro" id="IPR058205">
    <property type="entry name" value="D-LDH-like"/>
</dbReference>
<dbReference type="PROSITE" id="PS00671">
    <property type="entry name" value="D_2_HYDROXYACID_DH_3"/>
    <property type="match status" value="1"/>
</dbReference>
<organism evidence="7 8">
    <name type="scientific">Bifidobacterium ruminantium</name>
    <dbReference type="NCBI Taxonomy" id="78346"/>
    <lineage>
        <taxon>Bacteria</taxon>
        <taxon>Bacillati</taxon>
        <taxon>Actinomycetota</taxon>
        <taxon>Actinomycetes</taxon>
        <taxon>Bifidobacteriales</taxon>
        <taxon>Bifidobacteriaceae</taxon>
        <taxon>Bifidobacterium</taxon>
    </lineage>
</organism>
<evidence type="ECO:0000259" key="5">
    <source>
        <dbReference type="Pfam" id="PF00389"/>
    </source>
</evidence>
<evidence type="ECO:0000256" key="4">
    <source>
        <dbReference type="RuleBase" id="RU003719"/>
    </source>
</evidence>
<proteinExistence type="inferred from homology"/>
<dbReference type="STRING" id="78346.BRUM_1291"/>
<dbReference type="Proteomes" id="UP000029078">
    <property type="component" value="Unassembled WGS sequence"/>
</dbReference>
<comment type="similarity">
    <text evidence="1 4">Belongs to the D-isomer specific 2-hydroxyacid dehydrogenase family.</text>
</comment>
<evidence type="ECO:0000256" key="2">
    <source>
        <dbReference type="ARBA" id="ARBA00023002"/>
    </source>
</evidence>
<feature type="domain" description="D-isomer specific 2-hydroxyacid dehydrogenase NAD-binding" evidence="6">
    <location>
        <begin position="116"/>
        <end position="300"/>
    </location>
</feature>
<dbReference type="GO" id="GO:0051287">
    <property type="term" value="F:NAD binding"/>
    <property type="evidence" value="ECO:0007669"/>
    <property type="project" value="InterPro"/>
</dbReference>
<name>A0A087D1V7_BIFRU</name>
<comment type="caution">
    <text evidence="7">The sequence shown here is derived from an EMBL/GenBank/DDBJ whole genome shotgun (WGS) entry which is preliminary data.</text>
</comment>
<keyword evidence="8" id="KW-1185">Reference proteome</keyword>
<reference evidence="7 8" key="1">
    <citation type="submission" date="2014-03" db="EMBL/GenBank/DDBJ databases">
        <title>Genomics of Bifidobacteria.</title>
        <authorList>
            <person name="Ventura M."/>
            <person name="Milani C."/>
            <person name="Lugli G.A."/>
        </authorList>
    </citation>
    <scope>NUCLEOTIDE SEQUENCE [LARGE SCALE GENOMIC DNA]</scope>
    <source>
        <strain evidence="7 8">LMG 21811</strain>
    </source>
</reference>
<keyword evidence="2 4" id="KW-0560">Oxidoreductase</keyword>
<dbReference type="Pfam" id="PF02826">
    <property type="entry name" value="2-Hacid_dh_C"/>
    <property type="match status" value="1"/>
</dbReference>
<dbReference type="PANTHER" id="PTHR43026">
    <property type="entry name" value="2-HYDROXYACID DEHYDROGENASE HOMOLOG 1-RELATED"/>
    <property type="match status" value="1"/>
</dbReference>
<dbReference type="InterPro" id="IPR006140">
    <property type="entry name" value="D-isomer_DH_NAD-bd"/>
</dbReference>
<accession>A0A087D1V7</accession>
<dbReference type="eggNOG" id="COG1052">
    <property type="taxonomic scope" value="Bacteria"/>
</dbReference>
<evidence type="ECO:0000313" key="7">
    <source>
        <dbReference type="EMBL" id="KFI89507.1"/>
    </source>
</evidence>
<dbReference type="EMBL" id="JGZL01000008">
    <property type="protein sequence ID" value="KFI89507.1"/>
    <property type="molecule type" value="Genomic_DNA"/>
</dbReference>
<dbReference type="SUPFAM" id="SSF51735">
    <property type="entry name" value="NAD(P)-binding Rossmann-fold domains"/>
    <property type="match status" value="1"/>
</dbReference>
<protein>
    <submittedName>
        <fullName evidence="7">D-lactate dehydrogenase</fullName>
        <ecNumber evidence="7">1.1.1.28</ecNumber>
    </submittedName>
</protein>
<dbReference type="Pfam" id="PF00389">
    <property type="entry name" value="2-Hacid_dh"/>
    <property type="match status" value="1"/>
</dbReference>
<dbReference type="SUPFAM" id="SSF52283">
    <property type="entry name" value="Formate/glycerate dehydrogenase catalytic domain-like"/>
    <property type="match status" value="1"/>
</dbReference>
<dbReference type="InterPro" id="IPR006139">
    <property type="entry name" value="D-isomer_2_OHA_DH_cat_dom"/>
</dbReference>
<sequence length="333" mass="36892">MTRIAFFHTLPEERPFAEQWAVRHDVEVTFFDQELHDDTLPLLKGFNGLSYKQRTKPNADDPFGFFRRLHDLGIQQIAVRSAGLDSIDLPAAHAAGLRVTNVPSYSPPAVAELVLAQTMHLLRHIPQFDERSANGDFVVSGLMSRELSEITIGIIGVGRIGSTVARIFHALGAHVLGNDIRDRSQLSDIDEFVTKEELISRSDVVTLHTWLDGSTFHLINAERLAQFKSSAFLINASRGPVVDTDALISSLEHGRLAGAALDVVEGEGTIFNYRFEGPIPDERYRKLQSLPNVVLTPHIAFFTDHAVKNMTQQSLDDALAIITGGTTPHEVHY</sequence>
<dbReference type="RefSeq" id="WP_026646338.1">
    <property type="nucleotide sequence ID" value="NZ_JGZL01000008.1"/>
</dbReference>
<dbReference type="EC" id="1.1.1.28" evidence="7"/>
<keyword evidence="3" id="KW-0520">NAD</keyword>
<dbReference type="Gene3D" id="3.40.50.720">
    <property type="entry name" value="NAD(P)-binding Rossmann-like Domain"/>
    <property type="match status" value="2"/>
</dbReference>
<dbReference type="GO" id="GO:0008720">
    <property type="term" value="F:D-lactate dehydrogenase (NAD+) activity"/>
    <property type="evidence" value="ECO:0007669"/>
    <property type="project" value="UniProtKB-EC"/>
</dbReference>
<gene>
    <name evidence="7" type="ORF">BRUM_1291</name>
</gene>
<evidence type="ECO:0000256" key="3">
    <source>
        <dbReference type="ARBA" id="ARBA00023027"/>
    </source>
</evidence>
<feature type="domain" description="D-isomer specific 2-hydroxyacid dehydrogenase catalytic" evidence="5">
    <location>
        <begin position="5"/>
        <end position="331"/>
    </location>
</feature>
<dbReference type="PANTHER" id="PTHR43026:SF1">
    <property type="entry name" value="2-HYDROXYACID DEHYDROGENASE HOMOLOG 1-RELATED"/>
    <property type="match status" value="1"/>
</dbReference>
<dbReference type="InterPro" id="IPR036291">
    <property type="entry name" value="NAD(P)-bd_dom_sf"/>
</dbReference>
<dbReference type="AlphaFoldDB" id="A0A087D1V7"/>
<evidence type="ECO:0000313" key="8">
    <source>
        <dbReference type="Proteomes" id="UP000029078"/>
    </source>
</evidence>
<evidence type="ECO:0000259" key="6">
    <source>
        <dbReference type="Pfam" id="PF02826"/>
    </source>
</evidence>
<dbReference type="InterPro" id="IPR029753">
    <property type="entry name" value="D-isomer_DH_CS"/>
</dbReference>